<evidence type="ECO:0000313" key="1">
    <source>
        <dbReference type="EMBL" id="UPT88415.1"/>
    </source>
</evidence>
<sequence length="54" mass="6003">MGHGITQTIGEDRYISDEALAFEAEINRIYISKLEKGATWVGLEILEAFNCVEG</sequence>
<accession>A0A8T5VRL4</accession>
<protein>
    <submittedName>
        <fullName evidence="1">Uncharacterized protein</fullName>
    </submittedName>
</protein>
<name>A0A8T5VRL4_9BRAD</name>
<evidence type="ECO:0000313" key="2">
    <source>
        <dbReference type="Proteomes" id="UP000551709"/>
    </source>
</evidence>
<proteinExistence type="predicted"/>
<organism evidence="1 2">
    <name type="scientific">Bradyrhizobium barranii subsp. apii</name>
    <dbReference type="NCBI Taxonomy" id="2819348"/>
    <lineage>
        <taxon>Bacteria</taxon>
        <taxon>Pseudomonadati</taxon>
        <taxon>Pseudomonadota</taxon>
        <taxon>Alphaproteobacteria</taxon>
        <taxon>Hyphomicrobiales</taxon>
        <taxon>Nitrobacteraceae</taxon>
        <taxon>Bradyrhizobium</taxon>
        <taxon>Bradyrhizobium barranii</taxon>
    </lineage>
</organism>
<dbReference type="RefSeq" id="WP_175618171.1">
    <property type="nucleotide sequence ID" value="NZ_CP096255.1"/>
</dbReference>
<dbReference type="Proteomes" id="UP000551709">
    <property type="component" value="Chromosome"/>
</dbReference>
<dbReference type="EMBL" id="CP096255">
    <property type="protein sequence ID" value="UPT88415.1"/>
    <property type="molecule type" value="Genomic_DNA"/>
</dbReference>
<reference evidence="1" key="2">
    <citation type="submission" date="2022-04" db="EMBL/GenBank/DDBJ databases">
        <authorList>
            <person name="Bromfield E.S.P."/>
            <person name="Cloutier S."/>
        </authorList>
    </citation>
    <scope>NUCLEOTIDE SEQUENCE</scope>
    <source>
        <strain evidence="1">1S5</strain>
    </source>
</reference>
<gene>
    <name evidence="1" type="ORF">HAP41_0000004580</name>
</gene>
<dbReference type="AlphaFoldDB" id="A0A8T5VRL4"/>
<reference evidence="1" key="1">
    <citation type="journal article" date="2017" name="Syst. Appl. Microbiol.">
        <title>Soybeans inoculated with root zone soils of Canadian native legumes harbour diverse and novel Bradyrhizobium spp. that possess agricultural potential.</title>
        <authorList>
            <person name="Bromfield E.S.P."/>
            <person name="Cloutier S."/>
            <person name="Tambong J.T."/>
            <person name="Tran Thi T.V."/>
        </authorList>
    </citation>
    <scope>NUCLEOTIDE SEQUENCE</scope>
    <source>
        <strain evidence="1">1S5</strain>
    </source>
</reference>